<evidence type="ECO:0000313" key="3">
    <source>
        <dbReference type="Proteomes" id="UP000192501"/>
    </source>
</evidence>
<name>A0A1X0QFK1_9MICR</name>
<protein>
    <submittedName>
        <fullName evidence="2">Uncharacterized protein</fullName>
    </submittedName>
</protein>
<feature type="transmembrane region" description="Helical" evidence="1">
    <location>
        <begin position="49"/>
        <end position="72"/>
    </location>
</feature>
<dbReference type="VEuPathDB" id="MicrosporidiaDB:HERIO_1025"/>
<gene>
    <name evidence="2" type="ORF">A0H76_2496</name>
</gene>
<comment type="caution">
    <text evidence="2">The sequence shown here is derived from an EMBL/GenBank/DDBJ whole genome shotgun (WGS) entry which is preliminary data.</text>
</comment>
<dbReference type="AlphaFoldDB" id="A0A1X0QFK1"/>
<keyword evidence="1" id="KW-0812">Transmembrane</keyword>
<sequence>MKIITKVIKEVLKQFCILFYVESTLIKVTVINISNIIKKDGETELFKMAYFLIFMIIIFCIVIGLFASNYCIRGIAIPITGNFLFTNYYFSFSC</sequence>
<dbReference type="Proteomes" id="UP000192501">
    <property type="component" value="Unassembled WGS sequence"/>
</dbReference>
<reference evidence="2 3" key="1">
    <citation type="journal article" date="2017" name="Environ. Microbiol.">
        <title>Decay of the glycolytic pathway and adaptation to intranuclear parasitism within Enterocytozoonidae microsporidia.</title>
        <authorList>
            <person name="Wiredu Boakye D."/>
            <person name="Jaroenlak P."/>
            <person name="Prachumwat A."/>
            <person name="Williams T.A."/>
            <person name="Bateman K.S."/>
            <person name="Itsathitphaisarn O."/>
            <person name="Sritunyalucksana K."/>
            <person name="Paszkiewicz K.H."/>
            <person name="Moore K.A."/>
            <person name="Stentiford G.D."/>
            <person name="Williams B.A."/>
        </authorList>
    </citation>
    <scope>NUCLEOTIDE SEQUENCE [LARGE SCALE GENOMIC DNA]</scope>
    <source>
        <strain evidence="3">canceri</strain>
    </source>
</reference>
<feature type="transmembrane region" description="Helical" evidence="1">
    <location>
        <begin position="12"/>
        <end position="37"/>
    </location>
</feature>
<dbReference type="VEuPathDB" id="MicrosporidiaDB:A0H76_2496"/>
<accession>A0A1X0QFK1</accession>
<evidence type="ECO:0000256" key="1">
    <source>
        <dbReference type="SAM" id="Phobius"/>
    </source>
</evidence>
<dbReference type="EMBL" id="LTAI01000686">
    <property type="protein sequence ID" value="ORD98435.1"/>
    <property type="molecule type" value="Genomic_DNA"/>
</dbReference>
<organism evidence="2 3">
    <name type="scientific">Hepatospora eriocheir</name>
    <dbReference type="NCBI Taxonomy" id="1081669"/>
    <lineage>
        <taxon>Eukaryota</taxon>
        <taxon>Fungi</taxon>
        <taxon>Fungi incertae sedis</taxon>
        <taxon>Microsporidia</taxon>
        <taxon>Hepatosporidae</taxon>
        <taxon>Hepatospora</taxon>
    </lineage>
</organism>
<proteinExistence type="predicted"/>
<evidence type="ECO:0000313" key="2">
    <source>
        <dbReference type="EMBL" id="ORD98435.1"/>
    </source>
</evidence>
<keyword evidence="1" id="KW-0472">Membrane</keyword>
<keyword evidence="1" id="KW-1133">Transmembrane helix</keyword>